<dbReference type="InterPro" id="IPR017941">
    <property type="entry name" value="Rieske_2Fe-2S"/>
</dbReference>
<keyword evidence="3" id="KW-0602">Photosynthesis</keyword>
<keyword evidence="8" id="KW-0411">Iron-sulfur</keyword>
<protein>
    <submittedName>
        <fullName evidence="10">Chloroplastic (FCP)</fullName>
    </submittedName>
</protein>
<keyword evidence="2" id="KW-0150">Chloroplast</keyword>
<dbReference type="InterPro" id="IPR001344">
    <property type="entry name" value="Chloro_AB-bd_pln"/>
</dbReference>
<evidence type="ECO:0000256" key="4">
    <source>
        <dbReference type="ARBA" id="ARBA00022640"/>
    </source>
</evidence>
<keyword evidence="6" id="KW-0479">Metal-binding</keyword>
<evidence type="ECO:0000256" key="6">
    <source>
        <dbReference type="ARBA" id="ARBA00022723"/>
    </source>
</evidence>
<dbReference type="InterPro" id="IPR022796">
    <property type="entry name" value="Chloroa_b-bind"/>
</dbReference>
<dbReference type="Gene3D" id="2.102.10.10">
    <property type="entry name" value="Rieske [2Fe-2S] iron-sulphur domain"/>
    <property type="match status" value="1"/>
</dbReference>
<sequence>GSELAICSTNIASVVRQNTMEVAFLAPVTSASSSAPLSHAPVIGAPAGAQGGFSVKATVAVGALAALAATSVKSKRTVRRAQEMATLPKHMQPVDPASYPNYKPGPSGVPMMPQVVGDWATPVPGSYKACLTMVGPDVETGSEVGKPWDPLGFSKLYDRNFDFNDNMTYPHVQWLREAELKHGRCAMLAIVGIFAQQSFHIDGYPEAPWYEALQKCYDNPQGIVGFGIAQISAFAMVIEGKYFPNDAWIGQMDREPGDLGFDPLKLAKDEATMKSMQLKELKNGRLAMMAFLSMFLGHFNAGSVPGVSALPRESAPAQGATFCGATPASSSEAGMSKTAARYTTQTILPSLAWIKTGVKASELQPTELKALTLAGNDVLIGKTEAGALFCVGNLCPHIGTPMSEGADVIGDVIVCPLHGSSFKVTTGQLIDWCVSPPIIGPLTGLIVDKKNLLIFECRQGGFLGSGEVEVLVDTNAKKAYEAGYWKGLLDAQGKDDGTYY</sequence>
<keyword evidence="4" id="KW-0934">Plastid</keyword>
<keyword evidence="11" id="KW-1185">Reference proteome</keyword>
<evidence type="ECO:0000256" key="8">
    <source>
        <dbReference type="ARBA" id="ARBA00023014"/>
    </source>
</evidence>
<reference evidence="10 11" key="1">
    <citation type="submission" date="2024-02" db="EMBL/GenBank/DDBJ databases">
        <authorList>
            <person name="Chen Y."/>
            <person name="Shah S."/>
            <person name="Dougan E. K."/>
            <person name="Thang M."/>
            <person name="Chan C."/>
        </authorList>
    </citation>
    <scope>NUCLEOTIDE SEQUENCE [LARGE SCALE GENOMIC DNA]</scope>
</reference>
<feature type="domain" description="Rieske" evidence="9">
    <location>
        <begin position="355"/>
        <end position="456"/>
    </location>
</feature>
<dbReference type="Pfam" id="PF00355">
    <property type="entry name" value="Rieske"/>
    <property type="match status" value="1"/>
</dbReference>
<evidence type="ECO:0000259" key="9">
    <source>
        <dbReference type="PROSITE" id="PS51296"/>
    </source>
</evidence>
<feature type="non-terminal residue" evidence="10">
    <location>
        <position position="1"/>
    </location>
</feature>
<evidence type="ECO:0000313" key="11">
    <source>
        <dbReference type="Proteomes" id="UP001642464"/>
    </source>
</evidence>
<evidence type="ECO:0000256" key="1">
    <source>
        <dbReference type="ARBA" id="ARBA00004229"/>
    </source>
</evidence>
<evidence type="ECO:0000256" key="5">
    <source>
        <dbReference type="ARBA" id="ARBA00022714"/>
    </source>
</evidence>
<name>A0ABP0KG82_9DINO</name>
<dbReference type="Proteomes" id="UP001642464">
    <property type="component" value="Unassembled WGS sequence"/>
</dbReference>
<dbReference type="InterPro" id="IPR036922">
    <property type="entry name" value="Rieske_2Fe-2S_sf"/>
</dbReference>
<keyword evidence="5" id="KW-0001">2Fe-2S</keyword>
<dbReference type="SUPFAM" id="SSF103511">
    <property type="entry name" value="Chlorophyll a-b binding protein"/>
    <property type="match status" value="1"/>
</dbReference>
<dbReference type="EMBL" id="CAXAMM010011251">
    <property type="protein sequence ID" value="CAK9025637.1"/>
    <property type="molecule type" value="Genomic_DNA"/>
</dbReference>
<dbReference type="SUPFAM" id="SSF50022">
    <property type="entry name" value="ISP domain"/>
    <property type="match status" value="1"/>
</dbReference>
<organism evidence="10 11">
    <name type="scientific">Durusdinium trenchii</name>
    <dbReference type="NCBI Taxonomy" id="1381693"/>
    <lineage>
        <taxon>Eukaryota</taxon>
        <taxon>Sar</taxon>
        <taxon>Alveolata</taxon>
        <taxon>Dinophyceae</taxon>
        <taxon>Suessiales</taxon>
        <taxon>Symbiodiniaceae</taxon>
        <taxon>Durusdinium</taxon>
    </lineage>
</organism>
<comment type="caution">
    <text evidence="10">The sequence shown here is derived from an EMBL/GenBank/DDBJ whole genome shotgun (WGS) entry which is preliminary data.</text>
</comment>
<dbReference type="Gene3D" id="1.10.3460.10">
    <property type="entry name" value="Chlorophyll a/b binding protein domain"/>
    <property type="match status" value="1"/>
</dbReference>
<dbReference type="PROSITE" id="PS51296">
    <property type="entry name" value="RIESKE"/>
    <property type="match status" value="1"/>
</dbReference>
<dbReference type="PANTHER" id="PTHR21649">
    <property type="entry name" value="CHLOROPHYLL A/B BINDING PROTEIN"/>
    <property type="match status" value="1"/>
</dbReference>
<evidence type="ECO:0000256" key="7">
    <source>
        <dbReference type="ARBA" id="ARBA00023004"/>
    </source>
</evidence>
<evidence type="ECO:0000313" key="10">
    <source>
        <dbReference type="EMBL" id="CAK9025637.1"/>
    </source>
</evidence>
<proteinExistence type="predicted"/>
<accession>A0ABP0KG82</accession>
<keyword evidence="7" id="KW-0408">Iron</keyword>
<comment type="subcellular location">
    <subcellularLocation>
        <location evidence="1">Plastid</location>
        <location evidence="1">Chloroplast</location>
    </subcellularLocation>
</comment>
<dbReference type="Pfam" id="PF00504">
    <property type="entry name" value="Chloroa_b-bind"/>
    <property type="match status" value="1"/>
</dbReference>
<evidence type="ECO:0000256" key="2">
    <source>
        <dbReference type="ARBA" id="ARBA00022528"/>
    </source>
</evidence>
<evidence type="ECO:0000256" key="3">
    <source>
        <dbReference type="ARBA" id="ARBA00022531"/>
    </source>
</evidence>
<gene>
    <name evidence="10" type="ORF">SCF082_LOCUS17166</name>
</gene>